<proteinExistence type="inferred from homology"/>
<sequence>MFKFFKKKSSDIKDKELIDCNNLEKIQDDSKSHHGTIKNNNLNYTDNIEYVSSLESEYSNIDNSWFGFLRKSLSNTSKKLSKIFYNFKSNEDLFENLEDILITSDVGYKTTEKILSKLKDKVKKEKTSDPIHIKNLLRAILIDQLKPLESSVNINKKPFIILTSGSNGVGKTTSIAKLAYHFKKSGLSVLLVAADTFRAAACEQLKNWGIRNDIPVFHTDSPDPSSVVFDSIHYGKSKNIDIIIIDTAGRLTSNQNLMAQLGKIKKVISKIDNDAPHESIFVVDGNMGQSVLLQLESFNSIVNVSGLIITKLDGTAKGGILVAISDMFENHSNIIPVYWVGLGEGISDLYEFKAVEFVDALLN</sequence>
<dbReference type="Pfam" id="PF02881">
    <property type="entry name" value="SRP54_N"/>
    <property type="match status" value="1"/>
</dbReference>
<dbReference type="PANTHER" id="PTHR43134">
    <property type="entry name" value="SIGNAL RECOGNITION PARTICLE RECEPTOR SUBUNIT ALPHA"/>
    <property type="match status" value="1"/>
</dbReference>
<dbReference type="AlphaFoldDB" id="M1LYR8"/>
<feature type="domain" description="AAA+ ATPase" evidence="11">
    <location>
        <begin position="157"/>
        <end position="307"/>
    </location>
</feature>
<dbReference type="GO" id="GO:0005525">
    <property type="term" value="F:GTP binding"/>
    <property type="evidence" value="ECO:0007669"/>
    <property type="project" value="UniProtKB-KW"/>
</dbReference>
<dbReference type="SUPFAM" id="SSF47364">
    <property type="entry name" value="Domain of the SRP/SRP receptor G-proteins"/>
    <property type="match status" value="1"/>
</dbReference>
<keyword evidence="5" id="KW-0547">Nucleotide-binding</keyword>
<accession>M1LYR8</accession>
<dbReference type="GO" id="GO:0003924">
    <property type="term" value="F:GTPase activity"/>
    <property type="evidence" value="ECO:0007669"/>
    <property type="project" value="TreeGrafter"/>
</dbReference>
<dbReference type="Gene3D" id="1.20.120.140">
    <property type="entry name" value="Signal recognition particle SRP54, nucleotide-binding domain"/>
    <property type="match status" value="1"/>
</dbReference>
<evidence type="ECO:0000256" key="7">
    <source>
        <dbReference type="ARBA" id="ARBA00023134"/>
    </source>
</evidence>
<evidence type="ECO:0000256" key="8">
    <source>
        <dbReference type="ARBA" id="ARBA00023136"/>
    </source>
</evidence>
<evidence type="ECO:0000256" key="4">
    <source>
        <dbReference type="ARBA" id="ARBA00022490"/>
    </source>
</evidence>
<dbReference type="InterPro" id="IPR013822">
    <property type="entry name" value="Signal_recog_particl_SRP54_hlx"/>
</dbReference>
<dbReference type="InterPro" id="IPR000897">
    <property type="entry name" value="SRP54_GTPase_dom"/>
</dbReference>
<keyword evidence="3" id="KW-1003">Cell membrane</keyword>
<dbReference type="GO" id="GO:0005737">
    <property type="term" value="C:cytoplasm"/>
    <property type="evidence" value="ECO:0007669"/>
    <property type="project" value="UniProtKB-ARBA"/>
</dbReference>
<reference evidence="14 15" key="1">
    <citation type="journal article" date="2013" name="Genome Biol. Evol.">
        <title>Genome evolution and phylogenomic analysis of candidatus kinetoplastibacterium, the betaproteobacterial endosymbionts of strigomonas and angomonas.</title>
        <authorList>
            <person name="Alves J.M."/>
            <person name="Serrano M.G."/>
            <person name="Maia da Silva F."/>
            <person name="Voegtly L.J."/>
            <person name="Matveyev A.V."/>
            <person name="Teixeira M.M."/>
            <person name="Camargo E.P."/>
            <person name="Buck G.A."/>
        </authorList>
    </citation>
    <scope>NUCLEOTIDE SEQUENCE [LARGE SCALE GENOMIC DNA]</scope>
    <source>
        <strain evidence="14 15">TCC290E</strain>
    </source>
</reference>
<evidence type="ECO:0000256" key="3">
    <source>
        <dbReference type="ARBA" id="ARBA00022475"/>
    </source>
</evidence>
<keyword evidence="15" id="KW-1185">Reference proteome</keyword>
<comment type="subcellular location">
    <subcellularLocation>
        <location evidence="1">Cell membrane</location>
        <topology evidence="1">Peripheral membrane protein</topology>
        <orientation evidence="1">Cytoplasmic side</orientation>
    </subcellularLocation>
</comment>
<dbReference type="OrthoDB" id="9804720at2"/>
<dbReference type="InterPro" id="IPR003593">
    <property type="entry name" value="AAA+_ATPase"/>
</dbReference>
<evidence type="ECO:0000259" key="12">
    <source>
        <dbReference type="SMART" id="SM00962"/>
    </source>
</evidence>
<dbReference type="PANTHER" id="PTHR43134:SF1">
    <property type="entry name" value="SIGNAL RECOGNITION PARTICLE RECEPTOR SUBUNIT ALPHA"/>
    <property type="match status" value="1"/>
</dbReference>
<dbReference type="NCBIfam" id="TIGR00064">
    <property type="entry name" value="ftsY"/>
    <property type="match status" value="1"/>
</dbReference>
<feature type="domain" description="Signal recognition particle SRP54 helical bundle" evidence="13">
    <location>
        <begin position="65"/>
        <end position="145"/>
    </location>
</feature>
<dbReference type="InterPro" id="IPR027417">
    <property type="entry name" value="P-loop_NTPase"/>
</dbReference>
<dbReference type="InterPro" id="IPR004390">
    <property type="entry name" value="SR_rcpt_FtsY"/>
</dbReference>
<evidence type="ECO:0000256" key="6">
    <source>
        <dbReference type="ARBA" id="ARBA00022801"/>
    </source>
</evidence>
<dbReference type="SMART" id="SM00382">
    <property type="entry name" value="AAA"/>
    <property type="match status" value="1"/>
</dbReference>
<evidence type="ECO:0000256" key="9">
    <source>
        <dbReference type="ARBA" id="ARBA00023170"/>
    </source>
</evidence>
<dbReference type="SMART" id="SM00963">
    <property type="entry name" value="SRP54_N"/>
    <property type="match status" value="1"/>
</dbReference>
<dbReference type="SUPFAM" id="SSF52540">
    <property type="entry name" value="P-loop containing nucleoside triphosphate hydrolases"/>
    <property type="match status" value="1"/>
</dbReference>
<comment type="catalytic activity">
    <reaction evidence="10">
        <text>GTP + H2O = GDP + phosphate + H(+)</text>
        <dbReference type="Rhea" id="RHEA:19669"/>
        <dbReference type="ChEBI" id="CHEBI:15377"/>
        <dbReference type="ChEBI" id="CHEBI:15378"/>
        <dbReference type="ChEBI" id="CHEBI:37565"/>
        <dbReference type="ChEBI" id="CHEBI:43474"/>
        <dbReference type="ChEBI" id="CHEBI:58189"/>
        <dbReference type="EC" id="3.6.5.4"/>
    </reaction>
</comment>
<evidence type="ECO:0000259" key="11">
    <source>
        <dbReference type="SMART" id="SM00382"/>
    </source>
</evidence>
<dbReference type="Proteomes" id="UP000011541">
    <property type="component" value="Chromosome"/>
</dbReference>
<dbReference type="Gene3D" id="3.40.50.300">
    <property type="entry name" value="P-loop containing nucleotide triphosphate hydrolases"/>
    <property type="match status" value="1"/>
</dbReference>
<dbReference type="SMART" id="SM00962">
    <property type="entry name" value="SRP54"/>
    <property type="match status" value="1"/>
</dbReference>
<dbReference type="FunFam" id="3.40.50.300:FF:000053">
    <property type="entry name" value="Signal recognition particle receptor FtsY"/>
    <property type="match status" value="1"/>
</dbReference>
<dbReference type="Pfam" id="PF00448">
    <property type="entry name" value="SRP54"/>
    <property type="match status" value="1"/>
</dbReference>
<evidence type="ECO:0000313" key="14">
    <source>
        <dbReference type="EMBL" id="AGF48274.1"/>
    </source>
</evidence>
<dbReference type="HOGENOM" id="CLU_009301_3_0_4"/>
<protein>
    <submittedName>
        <fullName evidence="14">Fused signal recognition particle receptor</fullName>
    </submittedName>
</protein>
<feature type="domain" description="SRP54-type proteins GTP-binding" evidence="12">
    <location>
        <begin position="158"/>
        <end position="363"/>
    </location>
</feature>
<dbReference type="GO" id="GO:0006614">
    <property type="term" value="P:SRP-dependent cotranslational protein targeting to membrane"/>
    <property type="evidence" value="ECO:0007669"/>
    <property type="project" value="InterPro"/>
</dbReference>
<evidence type="ECO:0000313" key="15">
    <source>
        <dbReference type="Proteomes" id="UP000011541"/>
    </source>
</evidence>
<dbReference type="STRING" id="1208920.CONE_0494"/>
<dbReference type="KEGG" id="kon:CONE_0494"/>
<evidence type="ECO:0000256" key="1">
    <source>
        <dbReference type="ARBA" id="ARBA00004413"/>
    </source>
</evidence>
<dbReference type="RefSeq" id="WP_015396961.1">
    <property type="nucleotide sequence ID" value="NC_020299.1"/>
</dbReference>
<evidence type="ECO:0000259" key="13">
    <source>
        <dbReference type="SMART" id="SM00963"/>
    </source>
</evidence>
<keyword evidence="9 14" id="KW-0675">Receptor</keyword>
<dbReference type="InterPro" id="IPR042101">
    <property type="entry name" value="SRP54_N_sf"/>
</dbReference>
<dbReference type="GO" id="GO:0005886">
    <property type="term" value="C:plasma membrane"/>
    <property type="evidence" value="ECO:0007669"/>
    <property type="project" value="UniProtKB-SubCell"/>
</dbReference>
<organism evidence="14 15">
    <name type="scientific">Candidatus Kinetoplastidibacterium stringomonadis TCC290E</name>
    <dbReference type="NCBI Taxonomy" id="1208920"/>
    <lineage>
        <taxon>Bacteria</taxon>
        <taxon>Pseudomonadati</taxon>
        <taxon>Pseudomonadota</taxon>
        <taxon>Betaproteobacteria</taxon>
        <taxon>Candidatus Kinetoplastidibacterium</taxon>
    </lineage>
</organism>
<keyword evidence="6" id="KW-0378">Hydrolase</keyword>
<keyword evidence="8" id="KW-0472">Membrane</keyword>
<dbReference type="PATRIC" id="fig|1208920.3.peg.258"/>
<gene>
    <name evidence="14" type="ORF">CONE_0494</name>
</gene>
<dbReference type="InterPro" id="IPR036225">
    <property type="entry name" value="SRP/SRP_N"/>
</dbReference>
<dbReference type="eggNOG" id="COG0552">
    <property type="taxonomic scope" value="Bacteria"/>
</dbReference>
<evidence type="ECO:0000256" key="10">
    <source>
        <dbReference type="ARBA" id="ARBA00048027"/>
    </source>
</evidence>
<comment type="similarity">
    <text evidence="2">Belongs to the GTP-binding SRP family.</text>
</comment>
<evidence type="ECO:0000256" key="5">
    <source>
        <dbReference type="ARBA" id="ARBA00022741"/>
    </source>
</evidence>
<name>M1LYR8_9PROT</name>
<dbReference type="GO" id="GO:0005047">
    <property type="term" value="F:signal recognition particle binding"/>
    <property type="evidence" value="ECO:0007669"/>
    <property type="project" value="TreeGrafter"/>
</dbReference>
<keyword evidence="4" id="KW-0963">Cytoplasm</keyword>
<keyword evidence="7" id="KW-0342">GTP-binding</keyword>
<evidence type="ECO:0000256" key="2">
    <source>
        <dbReference type="ARBA" id="ARBA00008531"/>
    </source>
</evidence>
<dbReference type="EMBL" id="CP003805">
    <property type="protein sequence ID" value="AGF48274.1"/>
    <property type="molecule type" value="Genomic_DNA"/>
</dbReference>